<keyword evidence="3" id="KW-1185">Reference proteome</keyword>
<keyword evidence="1" id="KW-0472">Membrane</keyword>
<sequence>MFFTKKWTLIERYITLNLYSFKNTFSNPPGLHDITIPLFYFMVFLELNILCYRKTLLRELLCEPLGVNNH</sequence>
<name>A0ABD2CHT0_VESMC</name>
<dbReference type="AlphaFoldDB" id="A0ABD2CHT0"/>
<proteinExistence type="predicted"/>
<feature type="transmembrane region" description="Helical" evidence="1">
    <location>
        <begin position="34"/>
        <end position="52"/>
    </location>
</feature>
<organism evidence="2 3">
    <name type="scientific">Vespula maculifrons</name>
    <name type="common">Eastern yellow jacket</name>
    <name type="synonym">Wasp</name>
    <dbReference type="NCBI Taxonomy" id="7453"/>
    <lineage>
        <taxon>Eukaryota</taxon>
        <taxon>Metazoa</taxon>
        <taxon>Ecdysozoa</taxon>
        <taxon>Arthropoda</taxon>
        <taxon>Hexapoda</taxon>
        <taxon>Insecta</taxon>
        <taxon>Pterygota</taxon>
        <taxon>Neoptera</taxon>
        <taxon>Endopterygota</taxon>
        <taxon>Hymenoptera</taxon>
        <taxon>Apocrita</taxon>
        <taxon>Aculeata</taxon>
        <taxon>Vespoidea</taxon>
        <taxon>Vespidae</taxon>
        <taxon>Vespinae</taxon>
        <taxon>Vespula</taxon>
    </lineage>
</organism>
<evidence type="ECO:0000313" key="3">
    <source>
        <dbReference type="Proteomes" id="UP001607303"/>
    </source>
</evidence>
<keyword evidence="1" id="KW-0812">Transmembrane</keyword>
<dbReference type="Proteomes" id="UP001607303">
    <property type="component" value="Unassembled WGS sequence"/>
</dbReference>
<dbReference type="EMBL" id="JAYRBN010000050">
    <property type="protein sequence ID" value="KAL2744556.1"/>
    <property type="molecule type" value="Genomic_DNA"/>
</dbReference>
<gene>
    <name evidence="2" type="ORF">V1477_007098</name>
</gene>
<protein>
    <submittedName>
        <fullName evidence="2">Uncharacterized protein</fullName>
    </submittedName>
</protein>
<evidence type="ECO:0000256" key="1">
    <source>
        <dbReference type="SAM" id="Phobius"/>
    </source>
</evidence>
<keyword evidence="1" id="KW-1133">Transmembrane helix</keyword>
<evidence type="ECO:0000313" key="2">
    <source>
        <dbReference type="EMBL" id="KAL2744556.1"/>
    </source>
</evidence>
<accession>A0ABD2CHT0</accession>
<comment type="caution">
    <text evidence="2">The sequence shown here is derived from an EMBL/GenBank/DDBJ whole genome shotgun (WGS) entry which is preliminary data.</text>
</comment>
<reference evidence="2 3" key="1">
    <citation type="journal article" date="2024" name="Ann. Entomol. Soc. Am.">
        <title>Genomic analyses of the southern and eastern yellowjacket wasps (Hymenoptera: Vespidae) reveal evolutionary signatures of social life.</title>
        <authorList>
            <person name="Catto M.A."/>
            <person name="Caine P.B."/>
            <person name="Orr S.E."/>
            <person name="Hunt B.G."/>
            <person name="Goodisman M.A.D."/>
        </authorList>
    </citation>
    <scope>NUCLEOTIDE SEQUENCE [LARGE SCALE GENOMIC DNA]</scope>
    <source>
        <strain evidence="2">232</strain>
        <tissue evidence="2">Head and thorax</tissue>
    </source>
</reference>